<dbReference type="STRING" id="46914.JP75_02915"/>
<dbReference type="InterPro" id="IPR018520">
    <property type="entry name" value="UPP_synth-like_CS"/>
</dbReference>
<dbReference type="SUPFAM" id="SSF64005">
    <property type="entry name" value="Undecaprenyl diphosphate synthase"/>
    <property type="match status" value="1"/>
</dbReference>
<feature type="binding site" evidence="2">
    <location>
        <begin position="202"/>
        <end position="204"/>
    </location>
    <ligand>
        <name>substrate</name>
    </ligand>
</feature>
<proteinExistence type="inferred from homology"/>
<dbReference type="Proteomes" id="UP000028981">
    <property type="component" value="Unassembled WGS sequence"/>
</dbReference>
<accession>A0A087M6L5</accession>
<feature type="binding site" evidence="2">
    <location>
        <position position="33"/>
    </location>
    <ligand>
        <name>substrate</name>
    </ligand>
</feature>
<keyword evidence="4" id="KW-1185">Reference proteome</keyword>
<comment type="cofactor">
    <cofactor evidence="2">
        <name>Mg(2+)</name>
        <dbReference type="ChEBI" id="CHEBI:18420"/>
    </cofactor>
    <text evidence="2">Binds 2 magnesium ions per subunit.</text>
</comment>
<dbReference type="NCBIfam" id="NF011405">
    <property type="entry name" value="PRK14830.1"/>
    <property type="match status" value="1"/>
</dbReference>
<comment type="caution">
    <text evidence="3">The sequence shown here is derived from an EMBL/GenBank/DDBJ whole genome shotgun (WGS) entry which is preliminary data.</text>
</comment>
<feature type="binding site" evidence="2">
    <location>
        <position position="28"/>
    </location>
    <ligand>
        <name>Mg(2+)</name>
        <dbReference type="ChEBI" id="CHEBI:18420"/>
    </ligand>
</feature>
<feature type="binding site" evidence="2">
    <location>
        <position position="196"/>
    </location>
    <ligand>
        <name>substrate</name>
    </ligand>
</feature>
<evidence type="ECO:0000313" key="3">
    <source>
        <dbReference type="EMBL" id="KFL32518.1"/>
    </source>
</evidence>
<feature type="binding site" evidence="2">
    <location>
        <begin position="29"/>
        <end position="32"/>
    </location>
    <ligand>
        <name>substrate</name>
    </ligand>
</feature>
<dbReference type="FunFam" id="3.40.1180.10:FF:000001">
    <property type="entry name" value="(2E,6E)-farnesyl-diphosphate-specific ditrans,polycis-undecaprenyl-diphosphate synthase"/>
    <property type="match status" value="1"/>
</dbReference>
<dbReference type="Pfam" id="PF01255">
    <property type="entry name" value="Prenyltransf"/>
    <property type="match status" value="1"/>
</dbReference>
<dbReference type="PANTHER" id="PTHR10291:SF0">
    <property type="entry name" value="DEHYDRODOLICHYL DIPHOSPHATE SYNTHASE 2"/>
    <property type="match status" value="1"/>
</dbReference>
<organism evidence="3 4">
    <name type="scientific">Devosia riboflavina</name>
    <dbReference type="NCBI Taxonomy" id="46914"/>
    <lineage>
        <taxon>Bacteria</taxon>
        <taxon>Pseudomonadati</taxon>
        <taxon>Pseudomonadota</taxon>
        <taxon>Alphaproteobacteria</taxon>
        <taxon>Hyphomicrobiales</taxon>
        <taxon>Devosiaceae</taxon>
        <taxon>Devosia</taxon>
    </lineage>
</organism>
<gene>
    <name evidence="3" type="ORF">JP75_02915</name>
</gene>
<feature type="binding site" evidence="2">
    <location>
        <position position="45"/>
    </location>
    <ligand>
        <name>substrate</name>
    </ligand>
</feature>
<dbReference type="AlphaFoldDB" id="A0A087M6L5"/>
<dbReference type="GO" id="GO:0008834">
    <property type="term" value="F:ditrans,polycis-undecaprenyl-diphosphate synthase [(2E,6E)-farnesyl-diphosphate specific] activity"/>
    <property type="evidence" value="ECO:0007669"/>
    <property type="project" value="TreeGrafter"/>
</dbReference>
<comment type="similarity">
    <text evidence="2">Belongs to the UPP synthase family.</text>
</comment>
<keyword evidence="2" id="KW-0460">Magnesium</keyword>
<feature type="binding site" evidence="2">
    <location>
        <position position="79"/>
    </location>
    <ligand>
        <name>substrate</name>
    </ligand>
</feature>
<dbReference type="InterPro" id="IPR001441">
    <property type="entry name" value="UPP_synth-like"/>
</dbReference>
<feature type="binding site" evidence="2">
    <location>
        <position position="215"/>
    </location>
    <ligand>
        <name>Mg(2+)</name>
        <dbReference type="ChEBI" id="CHEBI:18420"/>
    </ligand>
</feature>
<evidence type="ECO:0000313" key="4">
    <source>
        <dbReference type="Proteomes" id="UP000028981"/>
    </source>
</evidence>
<dbReference type="EMBL" id="JQGC01000002">
    <property type="protein sequence ID" value="KFL32518.1"/>
    <property type="molecule type" value="Genomic_DNA"/>
</dbReference>
<dbReference type="GO" id="GO:0005829">
    <property type="term" value="C:cytosol"/>
    <property type="evidence" value="ECO:0007669"/>
    <property type="project" value="TreeGrafter"/>
</dbReference>
<feature type="binding site" evidence="2">
    <location>
        <position position="77"/>
    </location>
    <ligand>
        <name>substrate</name>
    </ligand>
</feature>
<feature type="binding site" evidence="2">
    <location>
        <position position="41"/>
    </location>
    <ligand>
        <name>substrate</name>
    </ligand>
</feature>
<dbReference type="CDD" id="cd00475">
    <property type="entry name" value="Cis_IPPS"/>
    <property type="match status" value="1"/>
</dbReference>
<feature type="active site" description="Proton acceptor" evidence="2">
    <location>
        <position position="76"/>
    </location>
</feature>
<dbReference type="PANTHER" id="PTHR10291">
    <property type="entry name" value="DEHYDRODOLICHYL DIPHOSPHATE SYNTHASE FAMILY MEMBER"/>
    <property type="match status" value="1"/>
</dbReference>
<evidence type="ECO:0000256" key="1">
    <source>
        <dbReference type="ARBA" id="ARBA00022679"/>
    </source>
</evidence>
<dbReference type="NCBIfam" id="TIGR00055">
    <property type="entry name" value="uppS"/>
    <property type="match status" value="1"/>
</dbReference>
<dbReference type="InterPro" id="IPR036424">
    <property type="entry name" value="UPP_synth-like_sf"/>
</dbReference>
<name>A0A087M6L5_9HYPH</name>
<keyword evidence="2" id="KW-0479">Metal-binding</keyword>
<dbReference type="GO" id="GO:0000287">
    <property type="term" value="F:magnesium ion binding"/>
    <property type="evidence" value="ECO:0007669"/>
    <property type="project" value="UniProtKB-UniRule"/>
</dbReference>
<sequence length="253" mass="27896">MASETAAKMSPDLGSGLRIPVHLGVIMDGNGRWAKARGKRRTEGHVEGVHALRNLVQSCIKHGVGYLTVFSFSSENWARPPEEVSFIFGLLRRFVASDLQRLMRNNVRIRIIGGRAGLEPSLVRLIEDVEAKTAANTGLVLIVAFNYGGRAEITDAVRRLAKDAAEGRIDPADIDEAAISRALYTVDVPDPDIIIRTSGEQRLSNFLLWQSAYAELVFVPENWPDFDEASFIRVLEAYSLRDRRYGGLGATGS</sequence>
<dbReference type="RefSeq" id="WP_035078930.1">
    <property type="nucleotide sequence ID" value="NZ_JQGC01000002.1"/>
</dbReference>
<feature type="active site" evidence="2">
    <location>
        <position position="28"/>
    </location>
</feature>
<dbReference type="EC" id="2.5.1.-" evidence="2"/>
<protein>
    <recommendedName>
        <fullName evidence="2">Isoprenyl transferase</fullName>
        <ecNumber evidence="2">2.5.1.-</ecNumber>
    </recommendedName>
</protein>
<evidence type="ECO:0000256" key="2">
    <source>
        <dbReference type="HAMAP-Rule" id="MF_01139"/>
    </source>
</evidence>
<dbReference type="GO" id="GO:0016094">
    <property type="term" value="P:polyprenol biosynthetic process"/>
    <property type="evidence" value="ECO:0007669"/>
    <property type="project" value="TreeGrafter"/>
</dbReference>
<dbReference type="Gene3D" id="3.40.1180.10">
    <property type="entry name" value="Decaprenyl diphosphate synthase-like"/>
    <property type="match status" value="1"/>
</dbReference>
<dbReference type="HAMAP" id="MF_01139">
    <property type="entry name" value="ISPT"/>
    <property type="match status" value="1"/>
</dbReference>
<feature type="binding site" evidence="2">
    <location>
        <begin position="73"/>
        <end position="75"/>
    </location>
    <ligand>
        <name>substrate</name>
    </ligand>
</feature>
<comment type="function">
    <text evidence="2">Catalyzes the condensation of isopentenyl diphosphate (IPP) with allylic pyrophosphates generating different type of terpenoids.</text>
</comment>
<dbReference type="PROSITE" id="PS01066">
    <property type="entry name" value="UPP_SYNTHASE"/>
    <property type="match status" value="1"/>
</dbReference>
<comment type="subunit">
    <text evidence="2">Homodimer.</text>
</comment>
<reference evidence="3 4" key="1">
    <citation type="submission" date="2014-08" db="EMBL/GenBank/DDBJ databases">
        <authorList>
            <person name="Hassan Y.I."/>
            <person name="Lepp D."/>
            <person name="Zhou T."/>
        </authorList>
    </citation>
    <scope>NUCLEOTIDE SEQUENCE [LARGE SCALE GENOMIC DNA]</scope>
    <source>
        <strain evidence="3 4">IFO13584</strain>
    </source>
</reference>
<keyword evidence="1 2" id="KW-0808">Transferase</keyword>